<organism evidence="3 4">
    <name type="scientific">Trametes pubescens</name>
    <name type="common">White-rot fungus</name>
    <dbReference type="NCBI Taxonomy" id="154538"/>
    <lineage>
        <taxon>Eukaryota</taxon>
        <taxon>Fungi</taxon>
        <taxon>Dikarya</taxon>
        <taxon>Basidiomycota</taxon>
        <taxon>Agaricomycotina</taxon>
        <taxon>Agaricomycetes</taxon>
        <taxon>Polyporales</taxon>
        <taxon>Polyporaceae</taxon>
        <taxon>Trametes</taxon>
    </lineage>
</organism>
<dbReference type="GO" id="GO:0000225">
    <property type="term" value="F:N-acetylglucosaminylphosphatidylinositol deacetylase activity"/>
    <property type="evidence" value="ECO:0007669"/>
    <property type="project" value="UniProtKB-EC"/>
</dbReference>
<dbReference type="EC" id="3.5.1.89" evidence="2"/>
<dbReference type="OrthoDB" id="440160at2759"/>
<dbReference type="InterPro" id="IPR024078">
    <property type="entry name" value="LmbE-like_dom_sf"/>
</dbReference>
<dbReference type="GO" id="GO:0006506">
    <property type="term" value="P:GPI anchor biosynthetic process"/>
    <property type="evidence" value="ECO:0007669"/>
    <property type="project" value="UniProtKB-UniPathway"/>
</dbReference>
<reference evidence="3 4" key="1">
    <citation type="submission" date="2016-10" db="EMBL/GenBank/DDBJ databases">
        <title>Genome sequence of the basidiomycete white-rot fungus Trametes pubescens.</title>
        <authorList>
            <person name="Makela M.R."/>
            <person name="Granchi Z."/>
            <person name="Peng M."/>
            <person name="De Vries R.P."/>
            <person name="Grigoriev I."/>
            <person name="Riley R."/>
            <person name="Hilden K."/>
        </authorList>
    </citation>
    <scope>NUCLEOTIDE SEQUENCE [LARGE SCALE GENOMIC DNA]</scope>
    <source>
        <strain evidence="3 4">FBCC735</strain>
    </source>
</reference>
<dbReference type="GO" id="GO:0016020">
    <property type="term" value="C:membrane"/>
    <property type="evidence" value="ECO:0007669"/>
    <property type="project" value="GOC"/>
</dbReference>
<accession>A0A1M2V5V6</accession>
<evidence type="ECO:0000313" key="3">
    <source>
        <dbReference type="EMBL" id="OJT02965.1"/>
    </source>
</evidence>
<dbReference type="GO" id="GO:0005783">
    <property type="term" value="C:endoplasmic reticulum"/>
    <property type="evidence" value="ECO:0007669"/>
    <property type="project" value="TreeGrafter"/>
</dbReference>
<dbReference type="SUPFAM" id="SSF102588">
    <property type="entry name" value="LmbE-like"/>
    <property type="match status" value="1"/>
</dbReference>
<protein>
    <recommendedName>
        <fullName evidence="2">N-acetylglucosaminylphosphatidylinositol deacetylase</fullName>
        <ecNumber evidence="2">3.5.1.89</ecNumber>
    </recommendedName>
</protein>
<gene>
    <name evidence="3" type="ORF">TRAPUB_6444</name>
</gene>
<dbReference type="PANTHER" id="PTHR12993:SF11">
    <property type="entry name" value="N-ACETYLGLUCOSAMINYL-PHOSPHATIDYLINOSITOL DE-N-ACETYLASE"/>
    <property type="match status" value="1"/>
</dbReference>
<dbReference type="UniPathway" id="UPA00196"/>
<dbReference type="Proteomes" id="UP000184267">
    <property type="component" value="Unassembled WGS sequence"/>
</dbReference>
<dbReference type="InterPro" id="IPR003737">
    <property type="entry name" value="GlcNAc_PI_deacetylase-related"/>
</dbReference>
<dbReference type="STRING" id="154538.A0A1M2V5V6"/>
<dbReference type="PANTHER" id="PTHR12993">
    <property type="entry name" value="N-ACETYLGLUCOSAMINYL-PHOSPHATIDYLINOSITOL DE-N-ACETYLASE-RELATED"/>
    <property type="match status" value="1"/>
</dbReference>
<comment type="caution">
    <text evidence="3">The sequence shown here is derived from an EMBL/GenBank/DDBJ whole genome shotgun (WGS) entry which is preliminary data.</text>
</comment>
<proteinExistence type="inferred from homology"/>
<dbReference type="OMA" id="YVLESVN"/>
<dbReference type="Pfam" id="PF02585">
    <property type="entry name" value="PIG-L"/>
    <property type="match status" value="1"/>
</dbReference>
<evidence type="ECO:0000256" key="2">
    <source>
        <dbReference type="ARBA" id="ARBA00012176"/>
    </source>
</evidence>
<dbReference type="EMBL" id="MNAD01001639">
    <property type="protein sequence ID" value="OJT02965.1"/>
    <property type="molecule type" value="Genomic_DNA"/>
</dbReference>
<evidence type="ECO:0000256" key="1">
    <source>
        <dbReference type="ARBA" id="ARBA00006066"/>
    </source>
</evidence>
<keyword evidence="4" id="KW-1185">Reference proteome</keyword>
<dbReference type="AlphaFoldDB" id="A0A1M2V5V6"/>
<comment type="similarity">
    <text evidence="1">Belongs to the PIGL family.</text>
</comment>
<evidence type="ECO:0000313" key="4">
    <source>
        <dbReference type="Proteomes" id="UP000184267"/>
    </source>
</evidence>
<sequence length="224" mass="24880">MFFAPTLLALLDSKDAQKRPKVHSLCLSVGNADGLGDVRRHELERSLDVLGIEDGRRWVVDTPDLQDNFTAEWDPQTIANVLRPYVLENRISTILTFDHQGISLHPNHVSLPKGAAHLLSTLPSTPSKPRPRLFSLITVPLHSKYLGPVAPVAAKLALILPGAGASGAPVAVSGWEGYMRALQAMMQHRSQLVWFRWLYVSFSRYMWVNEWVEVPVVPMSASAE</sequence>
<name>A0A1M2V5V6_TRAPU</name>
<dbReference type="Gene3D" id="3.40.50.10320">
    <property type="entry name" value="LmbE-like"/>
    <property type="match status" value="1"/>
</dbReference>